<accession>A0ABY8RE41</accession>
<dbReference type="InterPro" id="IPR001296">
    <property type="entry name" value="Glyco_trans_1"/>
</dbReference>
<dbReference type="PANTHER" id="PTHR12526:SF630">
    <property type="entry name" value="GLYCOSYLTRANSFERASE"/>
    <property type="match status" value="1"/>
</dbReference>
<dbReference type="Pfam" id="PF00534">
    <property type="entry name" value="Glycos_transf_1"/>
    <property type="match status" value="1"/>
</dbReference>
<dbReference type="RefSeq" id="WP_282904781.1">
    <property type="nucleotide sequence ID" value="NZ_CP124855.1"/>
</dbReference>
<evidence type="ECO:0000259" key="1">
    <source>
        <dbReference type="Pfam" id="PF00534"/>
    </source>
</evidence>
<dbReference type="PANTHER" id="PTHR12526">
    <property type="entry name" value="GLYCOSYLTRANSFERASE"/>
    <property type="match status" value="1"/>
</dbReference>
<dbReference type="EMBL" id="CP124855">
    <property type="protein sequence ID" value="WHF51438.1"/>
    <property type="molecule type" value="Genomic_DNA"/>
</dbReference>
<feature type="domain" description="Glycosyl transferase family 1" evidence="1">
    <location>
        <begin position="182"/>
        <end position="337"/>
    </location>
</feature>
<organism evidence="2 3">
    <name type="scientific">Chryseobacterium gotjawalense</name>
    <dbReference type="NCBI Taxonomy" id="3042315"/>
    <lineage>
        <taxon>Bacteria</taxon>
        <taxon>Pseudomonadati</taxon>
        <taxon>Bacteroidota</taxon>
        <taxon>Flavobacteriia</taxon>
        <taxon>Flavobacteriales</taxon>
        <taxon>Weeksellaceae</taxon>
        <taxon>Chryseobacterium group</taxon>
        <taxon>Chryseobacterium</taxon>
    </lineage>
</organism>
<keyword evidence="2" id="KW-0808">Transferase</keyword>
<keyword evidence="3" id="KW-1185">Reference proteome</keyword>
<evidence type="ECO:0000313" key="3">
    <source>
        <dbReference type="Proteomes" id="UP001241656"/>
    </source>
</evidence>
<name>A0ABY8RE41_9FLAO</name>
<gene>
    <name evidence="2" type="ORF">QGN23_13580</name>
</gene>
<evidence type="ECO:0000313" key="2">
    <source>
        <dbReference type="EMBL" id="WHF51438.1"/>
    </source>
</evidence>
<reference evidence="2 3" key="1">
    <citation type="submission" date="2023-05" db="EMBL/GenBank/DDBJ databases">
        <title>Genomic insight into Chryseobacterium sp. wdc7 isolated forest soil (Gotjawal).</title>
        <authorList>
            <person name="Park S.-J."/>
        </authorList>
    </citation>
    <scope>NUCLEOTIDE SEQUENCE [LARGE SCALE GENOMIC DNA]</scope>
    <source>
        <strain evidence="3">wdc7</strain>
    </source>
</reference>
<dbReference type="Gene3D" id="3.40.50.2000">
    <property type="entry name" value="Glycogen Phosphorylase B"/>
    <property type="match status" value="2"/>
</dbReference>
<dbReference type="CDD" id="cd03820">
    <property type="entry name" value="GT4_AmsD-like"/>
    <property type="match status" value="1"/>
</dbReference>
<sequence length="360" mass="41044">MKLLYITNGITGSGGLERVLSVKASMLAEDFGYEVHVLSLNEVGKEPFFPFSNKVQQHSITVTGNPIQYFLHYKKGIQKVVDKFKPDLISVCDDGLKGFFVPRLISTNAKWIYERHVSKLIENSGEQNIFLSLKMKSKWKMMEYLAKNFSKFVVLTEGNCAEWSTLKNLIVIGNPLPFTAEKAADLEEKIVICVGKISYQKGQDLLLQIWEKVAAKHPEWQLHLYGNENKQFLNTDRLPDNVSYFPATKNLKSIYSNSSIYVMSSRFEGFGMVLIEAMEFGVPCVSFDCNYGPSDIITDNEDGFLIENGDIVSFANQIIALIENTYLRKKMGEKAQENVQRYSAKKIVFKWNKLFNELTK</sequence>
<dbReference type="Proteomes" id="UP001241656">
    <property type="component" value="Chromosome"/>
</dbReference>
<protein>
    <submittedName>
        <fullName evidence="2">Glycosyltransferase family 4 protein</fullName>
        <ecNumber evidence="2">2.4.-.-</ecNumber>
    </submittedName>
</protein>
<proteinExistence type="predicted"/>
<dbReference type="GO" id="GO:0016757">
    <property type="term" value="F:glycosyltransferase activity"/>
    <property type="evidence" value="ECO:0007669"/>
    <property type="project" value="UniProtKB-KW"/>
</dbReference>
<dbReference type="SUPFAM" id="SSF53756">
    <property type="entry name" value="UDP-Glycosyltransferase/glycogen phosphorylase"/>
    <property type="match status" value="1"/>
</dbReference>
<keyword evidence="2" id="KW-0328">Glycosyltransferase</keyword>
<dbReference type="EC" id="2.4.-.-" evidence="2"/>